<feature type="region of interest" description="Disordered" evidence="1">
    <location>
        <begin position="250"/>
        <end position="371"/>
    </location>
</feature>
<keyword evidence="3" id="KW-1185">Reference proteome</keyword>
<feature type="compositionally biased region" description="Basic and acidic residues" evidence="1">
    <location>
        <begin position="71"/>
        <end position="80"/>
    </location>
</feature>
<accession>A0ABR4PRB1</accession>
<feature type="compositionally biased region" description="Low complexity" evidence="1">
    <location>
        <begin position="255"/>
        <end position="265"/>
    </location>
</feature>
<feature type="region of interest" description="Disordered" evidence="1">
    <location>
        <begin position="1"/>
        <end position="111"/>
    </location>
</feature>
<feature type="compositionally biased region" description="Polar residues" evidence="1">
    <location>
        <begin position="351"/>
        <end position="365"/>
    </location>
</feature>
<feature type="compositionally biased region" description="Basic and acidic residues" evidence="1">
    <location>
        <begin position="188"/>
        <end position="204"/>
    </location>
</feature>
<feature type="compositionally biased region" description="Basic residues" evidence="1">
    <location>
        <begin position="312"/>
        <end position="321"/>
    </location>
</feature>
<evidence type="ECO:0000313" key="3">
    <source>
        <dbReference type="Proteomes" id="UP001629113"/>
    </source>
</evidence>
<organism evidence="2 3">
    <name type="scientific">Phlyctema vagabunda</name>
    <dbReference type="NCBI Taxonomy" id="108571"/>
    <lineage>
        <taxon>Eukaryota</taxon>
        <taxon>Fungi</taxon>
        <taxon>Dikarya</taxon>
        <taxon>Ascomycota</taxon>
        <taxon>Pezizomycotina</taxon>
        <taxon>Leotiomycetes</taxon>
        <taxon>Helotiales</taxon>
        <taxon>Dermateaceae</taxon>
        <taxon>Phlyctema</taxon>
    </lineage>
</organism>
<reference evidence="2 3" key="1">
    <citation type="submission" date="2024-06" db="EMBL/GenBank/DDBJ databases">
        <title>Complete genome of Phlyctema vagabunda strain 19-DSS-EL-015.</title>
        <authorList>
            <person name="Fiorenzani C."/>
        </authorList>
    </citation>
    <scope>NUCLEOTIDE SEQUENCE [LARGE SCALE GENOMIC DNA]</scope>
    <source>
        <strain evidence="2 3">19-DSS-EL-015</strain>
    </source>
</reference>
<feature type="compositionally biased region" description="Basic and acidic residues" evidence="1">
    <location>
        <begin position="296"/>
        <end position="311"/>
    </location>
</feature>
<feature type="region of interest" description="Disordered" evidence="1">
    <location>
        <begin position="150"/>
        <end position="232"/>
    </location>
</feature>
<evidence type="ECO:0000256" key="1">
    <source>
        <dbReference type="SAM" id="MobiDB-lite"/>
    </source>
</evidence>
<feature type="compositionally biased region" description="Low complexity" evidence="1">
    <location>
        <begin position="35"/>
        <end position="44"/>
    </location>
</feature>
<evidence type="ECO:0000313" key="2">
    <source>
        <dbReference type="EMBL" id="KAL3425692.1"/>
    </source>
</evidence>
<comment type="caution">
    <text evidence="2">The sequence shown here is derived from an EMBL/GenBank/DDBJ whole genome shotgun (WGS) entry which is preliminary data.</text>
</comment>
<sequence length="429" mass="47119">MPSTSQRRPRISFTSMLMGRPLIPQPAPKKSSRKASAPETVPVSAPAPAPAPPAPPAPTVEPAPEPTPEPTKPEEAKPPAEPKPTTATDKESRRVPHYSIKKLDGGQIQVTDRRTGEKTIFNDAKENALEVGEDGKVKIVLRVRKKNAKDKEIDVTKKTDKANPDQGAEPKVDAKAEETVKETPAPVEEEKKAADSIEKEEEVKMPGQWKSDDWSADQDATITRMKSDNRSWKDIAIEVGASKKDVQNRFKELQAAEAEATAEPASAEKKDDTPADGDGGFGDMGGLFDDAGGEAEPEKEKEPEKPKEKQDKKQKKQHKNKNGKENQPSKAPEPDKSEASAPASEENPAEKQSTQPKPQLEQQAARSLKADDIWTMDDCGVLEMLKERYEQHKWQHMQAGFFNFTGRMIGAELIEKKFRDDGLSLGGDA</sequence>
<protein>
    <recommendedName>
        <fullName evidence="4">Myb-like domain-containing protein</fullName>
    </recommendedName>
</protein>
<feature type="compositionally biased region" description="Pro residues" evidence="1">
    <location>
        <begin position="45"/>
        <end position="70"/>
    </location>
</feature>
<feature type="compositionally biased region" description="Basic and acidic residues" evidence="1">
    <location>
        <begin position="150"/>
        <end position="181"/>
    </location>
</feature>
<evidence type="ECO:0008006" key="4">
    <source>
        <dbReference type="Google" id="ProtNLM"/>
    </source>
</evidence>
<dbReference type="EMBL" id="JBFCZG010000002">
    <property type="protein sequence ID" value="KAL3425692.1"/>
    <property type="molecule type" value="Genomic_DNA"/>
</dbReference>
<dbReference type="Proteomes" id="UP001629113">
    <property type="component" value="Unassembled WGS sequence"/>
</dbReference>
<name>A0ABR4PRB1_9HELO</name>
<gene>
    <name evidence="2" type="ORF">PVAG01_02483</name>
</gene>
<proteinExistence type="predicted"/>